<evidence type="ECO:0000259" key="1">
    <source>
        <dbReference type="SMART" id="SM00849"/>
    </source>
</evidence>
<dbReference type="AlphaFoldDB" id="A0A1G2HDZ5"/>
<evidence type="ECO:0000313" key="3">
    <source>
        <dbReference type="Proteomes" id="UP000179153"/>
    </source>
</evidence>
<sequence length="231" mass="26535">MKVHLLGTKGEIKSVAPHHSRKSGVMIGRLLFDIGECEFLKHRLRAIFITHLHPDHAFFTRGKGEPCGIGVSVYAPQKHEMCPNIRVFKSTVCVVDYRVTPVPTVHSKTVKSQAYLIEKGKKRILYTGDMIWIEKKYHKYLKDLDAVITEASFIRKGGMVRRDKTTGQIYGHTGIPDLVKLFSQFTHHIIFMHFGEWFYKDTRGAHKKFQKLARDNNIKITVGYDGLEIKV</sequence>
<organism evidence="2 3">
    <name type="scientific">Candidatus Spechtbacteria bacterium RIFCSPLOWO2_01_FULL_46_10</name>
    <dbReference type="NCBI Taxonomy" id="1802163"/>
    <lineage>
        <taxon>Bacteria</taxon>
        <taxon>Candidatus Spechtiibacteriota</taxon>
    </lineage>
</organism>
<dbReference type="InterPro" id="IPR001279">
    <property type="entry name" value="Metallo-B-lactamas"/>
</dbReference>
<dbReference type="Gene3D" id="3.60.15.10">
    <property type="entry name" value="Ribonuclease Z/Hydroxyacylglutathione hydrolase-like"/>
    <property type="match status" value="1"/>
</dbReference>
<name>A0A1G2HDZ5_9BACT</name>
<proteinExistence type="predicted"/>
<comment type="caution">
    <text evidence="2">The sequence shown here is derived from an EMBL/GenBank/DDBJ whole genome shotgun (WGS) entry which is preliminary data.</text>
</comment>
<dbReference type="Proteomes" id="UP000179153">
    <property type="component" value="Unassembled WGS sequence"/>
</dbReference>
<dbReference type="PANTHER" id="PTHR42663:SF6">
    <property type="entry name" value="HYDROLASE C777.06C-RELATED"/>
    <property type="match status" value="1"/>
</dbReference>
<dbReference type="SUPFAM" id="SSF56281">
    <property type="entry name" value="Metallo-hydrolase/oxidoreductase"/>
    <property type="match status" value="1"/>
</dbReference>
<protein>
    <recommendedName>
        <fullName evidence="1">Metallo-beta-lactamase domain-containing protein</fullName>
    </recommendedName>
</protein>
<accession>A0A1G2HDZ5</accession>
<evidence type="ECO:0000313" key="2">
    <source>
        <dbReference type="EMBL" id="OGZ60706.1"/>
    </source>
</evidence>
<dbReference type="InterPro" id="IPR036866">
    <property type="entry name" value="RibonucZ/Hydroxyglut_hydro"/>
</dbReference>
<dbReference type="Pfam" id="PF12706">
    <property type="entry name" value="Lactamase_B_2"/>
    <property type="match status" value="1"/>
</dbReference>
<reference evidence="2 3" key="1">
    <citation type="journal article" date="2016" name="Nat. Commun.">
        <title>Thousands of microbial genomes shed light on interconnected biogeochemical processes in an aquifer system.</title>
        <authorList>
            <person name="Anantharaman K."/>
            <person name="Brown C.T."/>
            <person name="Hug L.A."/>
            <person name="Sharon I."/>
            <person name="Castelle C.J."/>
            <person name="Probst A.J."/>
            <person name="Thomas B.C."/>
            <person name="Singh A."/>
            <person name="Wilkins M.J."/>
            <person name="Karaoz U."/>
            <person name="Brodie E.L."/>
            <person name="Williams K.H."/>
            <person name="Hubbard S.S."/>
            <person name="Banfield J.F."/>
        </authorList>
    </citation>
    <scope>NUCLEOTIDE SEQUENCE [LARGE SCALE GENOMIC DNA]</scope>
</reference>
<dbReference type="PANTHER" id="PTHR42663">
    <property type="entry name" value="HYDROLASE C777.06C-RELATED-RELATED"/>
    <property type="match status" value="1"/>
</dbReference>
<dbReference type="SMART" id="SM00849">
    <property type="entry name" value="Lactamase_B"/>
    <property type="match status" value="1"/>
</dbReference>
<gene>
    <name evidence="2" type="ORF">A2932_01795</name>
</gene>
<dbReference type="STRING" id="1802163.A2932_01795"/>
<feature type="domain" description="Metallo-beta-lactamase" evidence="1">
    <location>
        <begin position="21"/>
        <end position="172"/>
    </location>
</feature>
<dbReference type="EMBL" id="MHOI01000039">
    <property type="protein sequence ID" value="OGZ60706.1"/>
    <property type="molecule type" value="Genomic_DNA"/>
</dbReference>